<name>A0ABY8VS26_9MYCO</name>
<sequence>MSGAHFDGTRDRQSIERELRLLATVRDAYRESGKEMPSLAQMDALLDELNQVEGTGKHRWENENSDARPSLWR</sequence>
<dbReference type="Proteomes" id="UP001236585">
    <property type="component" value="Chromosome"/>
</dbReference>
<evidence type="ECO:0000313" key="1">
    <source>
        <dbReference type="EMBL" id="WIM85886.1"/>
    </source>
</evidence>
<accession>A0ABY8VS26</accession>
<gene>
    <name evidence="1" type="ORF">PT015_13105</name>
</gene>
<organism evidence="1 2">
    <name type="scientific">Candidatus Mycobacterium wuenschmannii</name>
    <dbReference type="NCBI Taxonomy" id="3027808"/>
    <lineage>
        <taxon>Bacteria</taxon>
        <taxon>Bacillati</taxon>
        <taxon>Actinomycetota</taxon>
        <taxon>Actinomycetes</taxon>
        <taxon>Mycobacteriales</taxon>
        <taxon>Mycobacteriaceae</taxon>
        <taxon>Mycobacterium</taxon>
    </lineage>
</organism>
<evidence type="ECO:0000313" key="2">
    <source>
        <dbReference type="Proteomes" id="UP001236585"/>
    </source>
</evidence>
<reference evidence="1 2" key="1">
    <citation type="journal article" date="2023" name="Microbiol. Resour. Announc.">
        <title>Complete Genome Sequence of Mycobacterium wuenschmanii, a novel Nontuberculous Mycobacterium Isolated from a captive population of Amazon Milk Frogs.</title>
        <authorList>
            <person name="Hicks J."/>
            <person name="Zeineldin M."/>
            <person name="Ward H."/>
            <person name="Wuenschmann A."/>
            <person name="Camp P."/>
            <person name="Farrell D."/>
            <person name="Lehman K."/>
            <person name="Thacker T."/>
            <person name="Cuthbert E."/>
        </authorList>
    </citation>
    <scope>NUCLEOTIDE SEQUENCE [LARGE SCALE GENOMIC DNA]</scope>
    <source>
        <strain evidence="1 2">Wuenschmanii</strain>
    </source>
</reference>
<dbReference type="RefSeq" id="WP_285184959.1">
    <property type="nucleotide sequence ID" value="NZ_CP126981.1"/>
</dbReference>
<keyword evidence="2" id="KW-1185">Reference proteome</keyword>
<protein>
    <submittedName>
        <fullName evidence="1">Uncharacterized protein</fullName>
    </submittedName>
</protein>
<proteinExistence type="predicted"/>
<dbReference type="EMBL" id="CP126981">
    <property type="protein sequence ID" value="WIM85886.1"/>
    <property type="molecule type" value="Genomic_DNA"/>
</dbReference>